<proteinExistence type="predicted"/>
<keyword evidence="8" id="KW-1185">Reference proteome</keyword>
<dbReference type="InterPro" id="IPR009057">
    <property type="entry name" value="Homeodomain-like_sf"/>
</dbReference>
<dbReference type="InterPro" id="IPR018060">
    <property type="entry name" value="HTH_AraC"/>
</dbReference>
<dbReference type="SMART" id="SM00448">
    <property type="entry name" value="REC"/>
    <property type="match status" value="1"/>
</dbReference>
<dbReference type="Pfam" id="PF00072">
    <property type="entry name" value="Response_reg"/>
    <property type="match status" value="1"/>
</dbReference>
<dbReference type="SUPFAM" id="SSF46689">
    <property type="entry name" value="Homeodomain-like"/>
    <property type="match status" value="2"/>
</dbReference>
<dbReference type="InterPro" id="IPR018062">
    <property type="entry name" value="HTH_AraC-typ_CS"/>
</dbReference>
<name>A0ABW0LR39_9BACI</name>
<feature type="domain" description="Response regulatory" evidence="6">
    <location>
        <begin position="3"/>
        <end position="119"/>
    </location>
</feature>
<reference evidence="8" key="1">
    <citation type="journal article" date="2019" name="Int. J. Syst. Evol. Microbiol.">
        <title>The Global Catalogue of Microorganisms (GCM) 10K type strain sequencing project: providing services to taxonomists for standard genome sequencing and annotation.</title>
        <authorList>
            <consortium name="The Broad Institute Genomics Platform"/>
            <consortium name="The Broad Institute Genome Sequencing Center for Infectious Disease"/>
            <person name="Wu L."/>
            <person name="Ma J."/>
        </authorList>
    </citation>
    <scope>NUCLEOTIDE SEQUENCE [LARGE SCALE GENOMIC DNA]</scope>
    <source>
        <strain evidence="8">CGMCC 1.12237</strain>
    </source>
</reference>
<dbReference type="Pfam" id="PF12833">
    <property type="entry name" value="HTH_18"/>
    <property type="match status" value="1"/>
</dbReference>
<evidence type="ECO:0000313" key="8">
    <source>
        <dbReference type="Proteomes" id="UP001596147"/>
    </source>
</evidence>
<evidence type="ECO:0000259" key="5">
    <source>
        <dbReference type="PROSITE" id="PS01124"/>
    </source>
</evidence>
<dbReference type="Gene3D" id="3.40.50.2300">
    <property type="match status" value="1"/>
</dbReference>
<dbReference type="InterPro" id="IPR001789">
    <property type="entry name" value="Sig_transdc_resp-reg_receiver"/>
</dbReference>
<gene>
    <name evidence="7" type="ORF">ACFPM4_20180</name>
</gene>
<evidence type="ECO:0000259" key="6">
    <source>
        <dbReference type="PROSITE" id="PS50110"/>
    </source>
</evidence>
<dbReference type="Proteomes" id="UP001596147">
    <property type="component" value="Unassembled WGS sequence"/>
</dbReference>
<feature type="domain" description="HTH araC/xylS-type" evidence="5">
    <location>
        <begin position="150"/>
        <end position="248"/>
    </location>
</feature>
<dbReference type="PANTHER" id="PTHR43280:SF28">
    <property type="entry name" value="HTH-TYPE TRANSCRIPTIONAL ACTIVATOR RHAS"/>
    <property type="match status" value="1"/>
</dbReference>
<evidence type="ECO:0000256" key="2">
    <source>
        <dbReference type="ARBA" id="ARBA00023125"/>
    </source>
</evidence>
<keyword evidence="3" id="KW-0804">Transcription</keyword>
<organism evidence="7 8">
    <name type="scientific">Lederbergia graminis</name>
    <dbReference type="NCBI Taxonomy" id="735518"/>
    <lineage>
        <taxon>Bacteria</taxon>
        <taxon>Bacillati</taxon>
        <taxon>Bacillota</taxon>
        <taxon>Bacilli</taxon>
        <taxon>Bacillales</taxon>
        <taxon>Bacillaceae</taxon>
        <taxon>Lederbergia</taxon>
    </lineage>
</organism>
<comment type="caution">
    <text evidence="7">The sequence shown here is derived from an EMBL/GenBank/DDBJ whole genome shotgun (WGS) entry which is preliminary data.</text>
</comment>
<dbReference type="PROSITE" id="PS00041">
    <property type="entry name" value="HTH_ARAC_FAMILY_1"/>
    <property type="match status" value="1"/>
</dbReference>
<accession>A0ABW0LR39</accession>
<dbReference type="Gene3D" id="1.10.10.60">
    <property type="entry name" value="Homeodomain-like"/>
    <property type="match status" value="2"/>
</dbReference>
<keyword evidence="1" id="KW-0805">Transcription regulation</keyword>
<keyword evidence="2" id="KW-0238">DNA-binding</keyword>
<evidence type="ECO:0000256" key="1">
    <source>
        <dbReference type="ARBA" id="ARBA00023015"/>
    </source>
</evidence>
<dbReference type="PROSITE" id="PS50110">
    <property type="entry name" value="RESPONSE_REGULATORY"/>
    <property type="match status" value="1"/>
</dbReference>
<dbReference type="PROSITE" id="PS01124">
    <property type="entry name" value="HTH_ARAC_FAMILY_2"/>
    <property type="match status" value="1"/>
</dbReference>
<dbReference type="SMART" id="SM00342">
    <property type="entry name" value="HTH_ARAC"/>
    <property type="match status" value="1"/>
</dbReference>
<dbReference type="PANTHER" id="PTHR43280">
    <property type="entry name" value="ARAC-FAMILY TRANSCRIPTIONAL REGULATOR"/>
    <property type="match status" value="1"/>
</dbReference>
<evidence type="ECO:0000313" key="7">
    <source>
        <dbReference type="EMBL" id="MFC5467048.1"/>
    </source>
</evidence>
<sequence length="250" mass="29356">MYSVLLVDQNKHALNRTKTLLDWKSIGFQVSESTDQFSEVIPLLAEWNFSLIIINMKNYNSSAVMLVHRIRKQHNIPIILIGGSDDFQIARKALTYQVRDYLTDPVDKEALTKSLLTLKKELDFKHTIDSQFYRPQPGKNTNQSAASIIEKVKYYVSAEMNQNITLKKISRLLHFNSAYLGQKFKQHENMTFNEYLLQQRMEKAKQLLKQTDLKIYEVANKVGYTEMDWFYKKFKEYTGVSAKEYRKKMA</sequence>
<dbReference type="RefSeq" id="WP_144926888.1">
    <property type="nucleotide sequence ID" value="NZ_JBHSMC010000046.1"/>
</dbReference>
<evidence type="ECO:0000256" key="3">
    <source>
        <dbReference type="ARBA" id="ARBA00023163"/>
    </source>
</evidence>
<dbReference type="InterPro" id="IPR011006">
    <property type="entry name" value="CheY-like_superfamily"/>
</dbReference>
<dbReference type="EMBL" id="JBHSMC010000046">
    <property type="protein sequence ID" value="MFC5467048.1"/>
    <property type="molecule type" value="Genomic_DNA"/>
</dbReference>
<comment type="caution">
    <text evidence="4">Lacks conserved residue(s) required for the propagation of feature annotation.</text>
</comment>
<evidence type="ECO:0000256" key="4">
    <source>
        <dbReference type="PROSITE-ProRule" id="PRU00169"/>
    </source>
</evidence>
<protein>
    <submittedName>
        <fullName evidence="7">Helix-turn-helix domain-containing protein</fullName>
    </submittedName>
</protein>
<dbReference type="SUPFAM" id="SSF52172">
    <property type="entry name" value="CheY-like"/>
    <property type="match status" value="1"/>
</dbReference>